<dbReference type="PANTHER" id="PTHR32329">
    <property type="entry name" value="BIFUNCTIONAL PROTEIN [INCLUDES 2-HYDROXYACYL-COA DEHYDRATASE (N-TER) AND ITS ACTIVATOR DOMAIN (C_TERM)-RELATED"/>
    <property type="match status" value="1"/>
</dbReference>
<dbReference type="OrthoDB" id="9780120at2"/>
<dbReference type="Pfam" id="PF09989">
    <property type="entry name" value="DUF2229"/>
    <property type="match status" value="1"/>
</dbReference>
<dbReference type="PANTHER" id="PTHR32329:SF2">
    <property type="entry name" value="BIFUNCTIONAL PROTEIN [INCLUDES 2-HYDROXYACYL-COA DEHYDRATASE (N-TER) AND ITS ACTIVATOR DOMAIN (C_TERM)"/>
    <property type="match status" value="1"/>
</dbReference>
<reference evidence="2 3" key="2">
    <citation type="journal article" date="2011" name="J. Bacteriol.">
        <title>Complete genome sequence of the anaerobic, halophilic alkalithermophile Natranaerobius thermophilus JW/NM-WN-LF.</title>
        <authorList>
            <person name="Zhao B."/>
            <person name="Mesbah N.M."/>
            <person name="Dalin E."/>
            <person name="Goodwin L."/>
            <person name="Nolan M."/>
            <person name="Pitluck S."/>
            <person name="Chertkov O."/>
            <person name="Brettin T.S."/>
            <person name="Han J."/>
            <person name="Larimer F.W."/>
            <person name="Land M.L."/>
            <person name="Hauser L."/>
            <person name="Kyrpides N."/>
            <person name="Wiegel J."/>
        </authorList>
    </citation>
    <scope>NUCLEOTIDE SEQUENCE [LARGE SCALE GENOMIC DNA]</scope>
    <source>
        <strain evidence="3">ATCC BAA-1301 / DSM 18059 / JW/NM-WN-LF</strain>
    </source>
</reference>
<dbReference type="eggNOG" id="COG3580">
    <property type="taxonomic scope" value="Bacteria"/>
</dbReference>
<dbReference type="InterPro" id="IPR051805">
    <property type="entry name" value="Dehydratase_Activator_Redct"/>
</dbReference>
<dbReference type="RefSeq" id="WP_012448098.1">
    <property type="nucleotide sequence ID" value="NC_010718.1"/>
</dbReference>
<dbReference type="Gene3D" id="3.40.50.11900">
    <property type="match status" value="1"/>
</dbReference>
<evidence type="ECO:0000313" key="3">
    <source>
        <dbReference type="Proteomes" id="UP000001683"/>
    </source>
</evidence>
<dbReference type="InterPro" id="IPR010327">
    <property type="entry name" value="FldB/FldC_alpha/beta"/>
</dbReference>
<evidence type="ECO:0000259" key="1">
    <source>
        <dbReference type="Pfam" id="PF09989"/>
    </source>
</evidence>
<protein>
    <recommendedName>
        <fullName evidence="1">DUF2229 domain-containing protein</fullName>
    </recommendedName>
</protein>
<dbReference type="AlphaFoldDB" id="B2A4Y8"/>
<dbReference type="Proteomes" id="UP000001683">
    <property type="component" value="Chromosome"/>
</dbReference>
<reference evidence="2 3" key="1">
    <citation type="submission" date="2008-04" db="EMBL/GenBank/DDBJ databases">
        <title>Complete sequence of chromosome of Natranaerobius thermophilus JW/NM-WN-LF.</title>
        <authorList>
            <consortium name="US DOE Joint Genome Institute"/>
            <person name="Copeland A."/>
            <person name="Lucas S."/>
            <person name="Lapidus A."/>
            <person name="Glavina del Rio T."/>
            <person name="Dalin E."/>
            <person name="Tice H."/>
            <person name="Bruce D."/>
            <person name="Goodwin L."/>
            <person name="Pitluck S."/>
            <person name="Chertkov O."/>
            <person name="Brettin T."/>
            <person name="Detter J.C."/>
            <person name="Han C."/>
            <person name="Kuske C.R."/>
            <person name="Schmutz J."/>
            <person name="Larimer F."/>
            <person name="Land M."/>
            <person name="Hauser L."/>
            <person name="Kyrpides N."/>
            <person name="Lykidis A."/>
            <person name="Mesbah N.M."/>
            <person name="Wiegel J."/>
        </authorList>
    </citation>
    <scope>NUCLEOTIDE SEQUENCE [LARGE SCALE GENOMIC DNA]</scope>
    <source>
        <strain evidence="3">ATCC BAA-1301 / DSM 18059 / JW/NM-WN-LF</strain>
    </source>
</reference>
<dbReference type="InterPro" id="IPR018709">
    <property type="entry name" value="CoA_activase_DUF2229"/>
</dbReference>
<dbReference type="EMBL" id="CP001034">
    <property type="protein sequence ID" value="ACB85230.1"/>
    <property type="molecule type" value="Genomic_DNA"/>
</dbReference>
<accession>B2A4Y8</accession>
<dbReference type="InParanoid" id="B2A4Y8"/>
<feature type="domain" description="DUF2229" evidence="1">
    <location>
        <begin position="3"/>
        <end position="222"/>
    </location>
</feature>
<dbReference type="STRING" id="457570.Nther_1656"/>
<dbReference type="Pfam" id="PF06050">
    <property type="entry name" value="HGD-D"/>
    <property type="match status" value="1"/>
</dbReference>
<name>B2A4Y8_NATTJ</name>
<evidence type="ECO:0000313" key="2">
    <source>
        <dbReference type="EMBL" id="ACB85230.1"/>
    </source>
</evidence>
<dbReference type="HOGENOM" id="CLU_079876_0_0_9"/>
<proteinExistence type="predicted"/>
<sequence length="324" mass="37209">MNIGIPRALLYYDYFPFWKTFFESLGHKVHISKKTNKEILNKGVKTAVDDVCLPVKVYFGHVLDLVGNVDRVFMPRVVSVDKNTFYCPKLFALSDILISSNTISPESIIDIEINFKKGNWHFAKQLMYLSDLLQSPKYQLWSAFQKAKKNQSIYTNKLKEGQLPSELLSQSIDKNRREILERAPEMRIGVFGHTYNVNDDFINMGLINYLSDCNIKAITCEMYTREELKNGLSLLYKPTFWTFGEEILGAVLRQVETREVDGIIIPVAFGCGPDSLIIEICERECAKHNIPLLILTLDEHTGKSGVITRLEAFIDMLRRRKQAI</sequence>
<dbReference type="KEGG" id="nth:Nther_1656"/>
<gene>
    <name evidence="2" type="ordered locus">Nther_1656</name>
</gene>
<keyword evidence="3" id="KW-1185">Reference proteome</keyword>
<organism evidence="2 3">
    <name type="scientific">Natranaerobius thermophilus (strain ATCC BAA-1301 / DSM 18059 / JW/NM-WN-LF)</name>
    <dbReference type="NCBI Taxonomy" id="457570"/>
    <lineage>
        <taxon>Bacteria</taxon>
        <taxon>Bacillati</taxon>
        <taxon>Bacillota</taxon>
        <taxon>Clostridia</taxon>
        <taxon>Natranaerobiales</taxon>
        <taxon>Natranaerobiaceae</taxon>
        <taxon>Natranaerobius</taxon>
    </lineage>
</organism>